<comment type="similarity">
    <text evidence="2">Belongs to the amino acid/polyamine transporter 2 family.</text>
</comment>
<feature type="transmembrane region" description="Helical" evidence="8">
    <location>
        <begin position="183"/>
        <end position="204"/>
    </location>
</feature>
<keyword evidence="5" id="KW-0029">Amino-acid transport</keyword>
<comment type="subcellular location">
    <subcellularLocation>
        <location evidence="1">Membrane</location>
        <topology evidence="1">Multi-pass membrane protein</topology>
    </subcellularLocation>
</comment>
<feature type="transmembrane region" description="Helical" evidence="8">
    <location>
        <begin position="159"/>
        <end position="176"/>
    </location>
</feature>
<accession>A0A068RMY0</accession>
<dbReference type="AlphaFoldDB" id="A0A068RMY0"/>
<protein>
    <recommendedName>
        <fullName evidence="9">Amino acid transporter transmembrane domain-containing protein</fullName>
    </recommendedName>
</protein>
<evidence type="ECO:0000256" key="4">
    <source>
        <dbReference type="ARBA" id="ARBA00022692"/>
    </source>
</evidence>
<name>A0A068RMY0_9FUNG</name>
<evidence type="ECO:0000256" key="2">
    <source>
        <dbReference type="ARBA" id="ARBA00008066"/>
    </source>
</evidence>
<feature type="domain" description="Amino acid transporter transmembrane" evidence="9">
    <location>
        <begin position="40"/>
        <end position="421"/>
    </location>
</feature>
<evidence type="ECO:0000256" key="5">
    <source>
        <dbReference type="ARBA" id="ARBA00022970"/>
    </source>
</evidence>
<feature type="transmembrane region" description="Helical" evidence="8">
    <location>
        <begin position="256"/>
        <end position="280"/>
    </location>
</feature>
<gene>
    <name evidence="10" type="ORF">LCOR_02653.1</name>
</gene>
<dbReference type="STRING" id="1263082.A0A068RMY0"/>
<feature type="transmembrane region" description="Helical" evidence="8">
    <location>
        <begin position="46"/>
        <end position="66"/>
    </location>
</feature>
<evidence type="ECO:0000256" key="3">
    <source>
        <dbReference type="ARBA" id="ARBA00022448"/>
    </source>
</evidence>
<feature type="transmembrane region" description="Helical" evidence="8">
    <location>
        <begin position="345"/>
        <end position="365"/>
    </location>
</feature>
<organism evidence="10 11">
    <name type="scientific">Lichtheimia corymbifera JMRC:FSU:9682</name>
    <dbReference type="NCBI Taxonomy" id="1263082"/>
    <lineage>
        <taxon>Eukaryota</taxon>
        <taxon>Fungi</taxon>
        <taxon>Fungi incertae sedis</taxon>
        <taxon>Mucoromycota</taxon>
        <taxon>Mucoromycotina</taxon>
        <taxon>Mucoromycetes</taxon>
        <taxon>Mucorales</taxon>
        <taxon>Lichtheimiaceae</taxon>
        <taxon>Lichtheimia</taxon>
    </lineage>
</organism>
<keyword evidence="3" id="KW-0813">Transport</keyword>
<sequence length="433" mass="46647">MSIYKEKGGNGSIEYASSIVHHDGEYDYGTDFKDVDRSKGASSTYAYYNVVCVIAGTGTLGLPHALAQGGWIGIFILVLALLMSTYTAIILVRCLYAKGDRRLSCYKDVATASFGAIGGWITFFFNAWLLLGVPVLYMVLSGANLQELCKNTPGAIGPLPWTIVSCAIIAIPLVLLKNMKETALMSAFGSLSTAVTVIIVLVVACIDQKDVGPVHHDPVIWNQFPIALSTIAFSYGGNVIYSHVEASMRRPQDWPKVAAAGLGTCACLYFLTAIPGYYVYGVNVASPVYDSIPDGVPKTIAIVLMTAHVLTASPLLCTSFALDLEDMLGITVEKLGRVKEFILRAILRIIVIVIVGVVACFVPHFDLLMGLIGSFANCGLIFIFPVVFYLKLTGVRNKPIYELAWCALIAVLGIVGLIFGTKDSIEGLIKAYE</sequence>
<keyword evidence="7 8" id="KW-0472">Membrane</keyword>
<evidence type="ECO:0000256" key="6">
    <source>
        <dbReference type="ARBA" id="ARBA00022989"/>
    </source>
</evidence>
<reference evidence="10" key="1">
    <citation type="submission" date="2013-08" db="EMBL/GenBank/DDBJ databases">
        <title>Gene expansion shapes genome architecture in the human pathogen Lichtheimia corymbifera: an evolutionary genomics analysis in the ancient terrestrial Mucorales (Mucoromycotina).</title>
        <authorList>
            <person name="Schwartze V.U."/>
            <person name="Winter S."/>
            <person name="Shelest E."/>
            <person name="Marcet-Houben M."/>
            <person name="Horn F."/>
            <person name="Wehner S."/>
            <person name="Hoffmann K."/>
            <person name="Riege K."/>
            <person name="Sammeth M."/>
            <person name="Nowrousian M."/>
            <person name="Valiante V."/>
            <person name="Linde J."/>
            <person name="Jacobsen I.D."/>
            <person name="Marz M."/>
            <person name="Brakhage A.A."/>
            <person name="Gabaldon T."/>
            <person name="Bocker S."/>
            <person name="Voigt K."/>
        </authorList>
    </citation>
    <scope>NUCLEOTIDE SEQUENCE [LARGE SCALE GENOMIC DNA]</scope>
    <source>
        <strain evidence="10">FSU 9682</strain>
    </source>
</reference>
<evidence type="ECO:0000313" key="10">
    <source>
        <dbReference type="EMBL" id="CDH50982.1"/>
    </source>
</evidence>
<dbReference type="Gene3D" id="1.20.1740.10">
    <property type="entry name" value="Amino acid/polyamine transporter I"/>
    <property type="match status" value="1"/>
</dbReference>
<evidence type="ECO:0000256" key="1">
    <source>
        <dbReference type="ARBA" id="ARBA00004141"/>
    </source>
</evidence>
<dbReference type="GO" id="GO:0015179">
    <property type="term" value="F:L-amino acid transmembrane transporter activity"/>
    <property type="evidence" value="ECO:0007669"/>
    <property type="project" value="TreeGrafter"/>
</dbReference>
<comment type="caution">
    <text evidence="10">The sequence shown here is derived from an EMBL/GenBank/DDBJ whole genome shotgun (WGS) entry which is preliminary data.</text>
</comment>
<feature type="transmembrane region" description="Helical" evidence="8">
    <location>
        <begin position="402"/>
        <end position="420"/>
    </location>
</feature>
<proteinExistence type="inferred from homology"/>
<feature type="transmembrane region" description="Helical" evidence="8">
    <location>
        <begin position="371"/>
        <end position="390"/>
    </location>
</feature>
<dbReference type="InterPro" id="IPR013057">
    <property type="entry name" value="AA_transpt_TM"/>
</dbReference>
<dbReference type="EMBL" id="CBTN010000008">
    <property type="protein sequence ID" value="CDH50982.1"/>
    <property type="molecule type" value="Genomic_DNA"/>
</dbReference>
<feature type="transmembrane region" description="Helical" evidence="8">
    <location>
        <begin position="224"/>
        <end position="244"/>
    </location>
</feature>
<evidence type="ECO:0000256" key="8">
    <source>
        <dbReference type="SAM" id="Phobius"/>
    </source>
</evidence>
<evidence type="ECO:0000259" key="9">
    <source>
        <dbReference type="Pfam" id="PF01490"/>
    </source>
</evidence>
<feature type="transmembrane region" description="Helical" evidence="8">
    <location>
        <begin position="117"/>
        <end position="139"/>
    </location>
</feature>
<dbReference type="Proteomes" id="UP000027586">
    <property type="component" value="Unassembled WGS sequence"/>
</dbReference>
<dbReference type="Pfam" id="PF01490">
    <property type="entry name" value="Aa_trans"/>
    <property type="match status" value="1"/>
</dbReference>
<dbReference type="OrthoDB" id="40134at2759"/>
<keyword evidence="11" id="KW-1185">Reference proteome</keyword>
<evidence type="ECO:0000313" key="11">
    <source>
        <dbReference type="Proteomes" id="UP000027586"/>
    </source>
</evidence>
<dbReference type="VEuPathDB" id="FungiDB:LCOR_02653.1"/>
<keyword evidence="4 8" id="KW-0812">Transmembrane</keyword>
<keyword evidence="6 8" id="KW-1133">Transmembrane helix</keyword>
<feature type="transmembrane region" description="Helical" evidence="8">
    <location>
        <begin position="300"/>
        <end position="324"/>
    </location>
</feature>
<dbReference type="PANTHER" id="PTHR22950:SF692">
    <property type="entry name" value="TRANSMEMBRANE AMINO ACID TRANSPORTER FAMILY PROTEIN"/>
    <property type="match status" value="1"/>
</dbReference>
<feature type="transmembrane region" description="Helical" evidence="8">
    <location>
        <begin position="72"/>
        <end position="96"/>
    </location>
</feature>
<dbReference type="PANTHER" id="PTHR22950">
    <property type="entry name" value="AMINO ACID TRANSPORTER"/>
    <property type="match status" value="1"/>
</dbReference>
<dbReference type="GO" id="GO:0005774">
    <property type="term" value="C:vacuolar membrane"/>
    <property type="evidence" value="ECO:0007669"/>
    <property type="project" value="TreeGrafter"/>
</dbReference>
<evidence type="ECO:0000256" key="7">
    <source>
        <dbReference type="ARBA" id="ARBA00023136"/>
    </source>
</evidence>